<dbReference type="Pfam" id="PF00173">
    <property type="entry name" value="Cyt-b5"/>
    <property type="match status" value="1"/>
</dbReference>
<dbReference type="OrthoDB" id="547796at2759"/>
<dbReference type="RefSeq" id="XP_023166207.2">
    <property type="nucleotide sequence ID" value="XM_023310439.2"/>
</dbReference>
<dbReference type="OMA" id="PHDFGPN"/>
<organism evidence="3 4">
    <name type="scientific">Drosophila hydei</name>
    <name type="common">Fruit fly</name>
    <dbReference type="NCBI Taxonomy" id="7224"/>
    <lineage>
        <taxon>Eukaryota</taxon>
        <taxon>Metazoa</taxon>
        <taxon>Ecdysozoa</taxon>
        <taxon>Arthropoda</taxon>
        <taxon>Hexapoda</taxon>
        <taxon>Insecta</taxon>
        <taxon>Pterygota</taxon>
        <taxon>Neoptera</taxon>
        <taxon>Endopterygota</taxon>
        <taxon>Diptera</taxon>
        <taxon>Brachycera</taxon>
        <taxon>Muscomorpha</taxon>
        <taxon>Ephydroidea</taxon>
        <taxon>Drosophilidae</taxon>
        <taxon>Drosophila</taxon>
    </lineage>
</organism>
<sequence>MMSSLPSSTWSEQLRDVLSSPLGIVALTCIVGYMAYMLVRRDYPTYDDEDYEKEGHVKIPAPLQNLRMTRKKLEHYDSHNPKGRYLIALHGTIYDVSCAPHDFGPNGNYETLAGTDIMWYIRSTARFESRDFKTYLDEWKTMLEDHFYVAGVLIEPNELTDSEGSTVYDSATELNEHMNEGYAATNKGSDIATKIQLNEGIRPEIFSKLEESFTNSKLEDADNTLVDCSDGDKTILAS</sequence>
<evidence type="ECO:0000259" key="2">
    <source>
        <dbReference type="Pfam" id="PF00173"/>
    </source>
</evidence>
<dbReference type="GeneID" id="111596285"/>
<keyword evidence="3" id="KW-1185">Reference proteome</keyword>
<feature type="transmembrane region" description="Helical" evidence="1">
    <location>
        <begin position="20"/>
        <end position="39"/>
    </location>
</feature>
<keyword evidence="1" id="KW-0812">Transmembrane</keyword>
<evidence type="ECO:0000313" key="3">
    <source>
        <dbReference type="Proteomes" id="UP000504633"/>
    </source>
</evidence>
<dbReference type="KEGG" id="dhe:111596285"/>
<protein>
    <submittedName>
        <fullName evidence="4">Protein vem-1</fullName>
    </submittedName>
</protein>
<gene>
    <name evidence="4" type="primary">LOC111596285</name>
</gene>
<dbReference type="Gene3D" id="3.10.120.10">
    <property type="entry name" value="Cytochrome b5-like heme/steroid binding domain"/>
    <property type="match status" value="1"/>
</dbReference>
<dbReference type="InterPro" id="IPR001199">
    <property type="entry name" value="Cyt_B5-like_heme/steroid-bd"/>
</dbReference>
<name>A0A6J1LGM6_DROHY</name>
<keyword evidence="1" id="KW-1133">Transmembrane helix</keyword>
<keyword evidence="1" id="KW-0472">Membrane</keyword>
<dbReference type="SUPFAM" id="SSF55856">
    <property type="entry name" value="Cytochrome b5-like heme/steroid binding domain"/>
    <property type="match status" value="1"/>
</dbReference>
<evidence type="ECO:0000256" key="1">
    <source>
        <dbReference type="SAM" id="Phobius"/>
    </source>
</evidence>
<evidence type="ECO:0000313" key="4">
    <source>
        <dbReference type="RefSeq" id="XP_023166207.2"/>
    </source>
</evidence>
<reference evidence="4" key="1">
    <citation type="submission" date="2025-08" db="UniProtKB">
        <authorList>
            <consortium name="RefSeq"/>
        </authorList>
    </citation>
    <scope>IDENTIFICATION</scope>
    <source>
        <strain evidence="4">15085-1641.00</strain>
        <tissue evidence="4">Whole body</tissue>
    </source>
</reference>
<dbReference type="AlphaFoldDB" id="A0A6J1LGM6"/>
<dbReference type="Proteomes" id="UP000504633">
    <property type="component" value="Unplaced"/>
</dbReference>
<dbReference type="InterPro" id="IPR036400">
    <property type="entry name" value="Cyt_B5-like_heme/steroid_sf"/>
</dbReference>
<feature type="domain" description="Cytochrome b5 heme-binding" evidence="2">
    <location>
        <begin position="74"/>
        <end position="136"/>
    </location>
</feature>
<accession>A0A6J1LGM6</accession>
<proteinExistence type="predicted"/>